<organism evidence="1 2">
    <name type="scientific">Strongylus vulgaris</name>
    <name type="common">Blood worm</name>
    <dbReference type="NCBI Taxonomy" id="40348"/>
    <lineage>
        <taxon>Eukaryota</taxon>
        <taxon>Metazoa</taxon>
        <taxon>Ecdysozoa</taxon>
        <taxon>Nematoda</taxon>
        <taxon>Chromadorea</taxon>
        <taxon>Rhabditida</taxon>
        <taxon>Rhabditina</taxon>
        <taxon>Rhabditomorpha</taxon>
        <taxon>Strongyloidea</taxon>
        <taxon>Strongylidae</taxon>
        <taxon>Strongylus</taxon>
    </lineage>
</organism>
<reference evidence="1 2" key="1">
    <citation type="submission" date="2018-11" db="EMBL/GenBank/DDBJ databases">
        <authorList>
            <consortium name="Pathogen Informatics"/>
        </authorList>
    </citation>
    <scope>NUCLEOTIDE SEQUENCE [LARGE SCALE GENOMIC DNA]</scope>
</reference>
<dbReference type="Proteomes" id="UP000270094">
    <property type="component" value="Unassembled WGS sequence"/>
</dbReference>
<dbReference type="SUPFAM" id="SSF48452">
    <property type="entry name" value="TPR-like"/>
    <property type="match status" value="1"/>
</dbReference>
<name>A0A3P7J0B6_STRVU</name>
<dbReference type="OrthoDB" id="626167at2759"/>
<dbReference type="EMBL" id="UYYB01103336">
    <property type="protein sequence ID" value="VDM78910.1"/>
    <property type="molecule type" value="Genomic_DNA"/>
</dbReference>
<gene>
    <name evidence="1" type="ORF">SVUK_LOCUS13908</name>
</gene>
<accession>A0A3P7J0B6</accession>
<keyword evidence="2" id="KW-1185">Reference proteome</keyword>
<dbReference type="InterPro" id="IPR011990">
    <property type="entry name" value="TPR-like_helical_dom_sf"/>
</dbReference>
<evidence type="ECO:0000313" key="1">
    <source>
        <dbReference type="EMBL" id="VDM78910.1"/>
    </source>
</evidence>
<proteinExistence type="predicted"/>
<protein>
    <recommendedName>
        <fullName evidence="3">MalT-like TPR region domain-containing protein</fullName>
    </recommendedName>
</protein>
<evidence type="ECO:0008006" key="3">
    <source>
        <dbReference type="Google" id="ProtNLM"/>
    </source>
</evidence>
<evidence type="ECO:0000313" key="2">
    <source>
        <dbReference type="Proteomes" id="UP000270094"/>
    </source>
</evidence>
<dbReference type="Gene3D" id="1.25.40.10">
    <property type="entry name" value="Tetratricopeptide repeat domain"/>
    <property type="match status" value="1"/>
</dbReference>
<dbReference type="AlphaFoldDB" id="A0A3P7J0B6"/>
<sequence>MGRYAEAEGFYQQQLTLARQLREVVPIKRGFTKLSILAFETTQWARCLEMTKNALTLARLCRDYPSKAHMLLLTARAESQRGNNDVSLNIFEKTVLECERHELNATLAIATRYMVLKHLRHHISLFEWETDQKEKLRSLVRLTRFDPDLDHLTSLSIIAAAKKATSSMSGQDRVGCK</sequence>